<dbReference type="AlphaFoldDB" id="A0A2P2QM19"/>
<organism evidence="1">
    <name type="scientific">Rhizophora mucronata</name>
    <name type="common">Asiatic mangrove</name>
    <dbReference type="NCBI Taxonomy" id="61149"/>
    <lineage>
        <taxon>Eukaryota</taxon>
        <taxon>Viridiplantae</taxon>
        <taxon>Streptophyta</taxon>
        <taxon>Embryophyta</taxon>
        <taxon>Tracheophyta</taxon>
        <taxon>Spermatophyta</taxon>
        <taxon>Magnoliopsida</taxon>
        <taxon>eudicotyledons</taxon>
        <taxon>Gunneridae</taxon>
        <taxon>Pentapetalae</taxon>
        <taxon>rosids</taxon>
        <taxon>fabids</taxon>
        <taxon>Malpighiales</taxon>
        <taxon>Rhizophoraceae</taxon>
        <taxon>Rhizophora</taxon>
    </lineage>
</organism>
<reference evidence="1" key="1">
    <citation type="submission" date="2018-02" db="EMBL/GenBank/DDBJ databases">
        <title>Rhizophora mucronata_Transcriptome.</title>
        <authorList>
            <person name="Meera S.P."/>
            <person name="Sreeshan A."/>
            <person name="Augustine A."/>
        </authorList>
    </citation>
    <scope>NUCLEOTIDE SEQUENCE</scope>
    <source>
        <tissue evidence="1">Leaf</tissue>
    </source>
</reference>
<evidence type="ECO:0000313" key="1">
    <source>
        <dbReference type="EMBL" id="MBX68070.1"/>
    </source>
</evidence>
<name>A0A2P2QM19_RHIMU</name>
<proteinExistence type="predicted"/>
<dbReference type="EMBL" id="GGEC01087586">
    <property type="protein sequence ID" value="MBX68070.1"/>
    <property type="molecule type" value="Transcribed_RNA"/>
</dbReference>
<protein>
    <submittedName>
        <fullName evidence="1">Uncharacterized protein</fullName>
    </submittedName>
</protein>
<accession>A0A2P2QM19</accession>
<sequence length="36" mass="4355">MHKLPLLNLQLKKSLAFIYCTSSKQNEKYWRKLMIS</sequence>